<dbReference type="EMBL" id="BARS01045659">
    <property type="protein sequence ID" value="GAG35208.1"/>
    <property type="molecule type" value="Genomic_DNA"/>
</dbReference>
<feature type="transmembrane region" description="Helical" evidence="7">
    <location>
        <begin position="219"/>
        <end position="245"/>
    </location>
</feature>
<accession>X0XEX0</accession>
<dbReference type="InterPro" id="IPR050833">
    <property type="entry name" value="Poly_Biosynth_Transport"/>
</dbReference>
<keyword evidence="5 7" id="KW-1133">Transmembrane helix</keyword>
<gene>
    <name evidence="8" type="ORF">S01H1_68834</name>
</gene>
<evidence type="ECO:0000256" key="4">
    <source>
        <dbReference type="ARBA" id="ARBA00022692"/>
    </source>
</evidence>
<evidence type="ECO:0000256" key="6">
    <source>
        <dbReference type="ARBA" id="ARBA00023136"/>
    </source>
</evidence>
<dbReference type="AlphaFoldDB" id="X0XEX0"/>
<evidence type="ECO:0000256" key="7">
    <source>
        <dbReference type="SAM" id="Phobius"/>
    </source>
</evidence>
<evidence type="ECO:0000256" key="1">
    <source>
        <dbReference type="ARBA" id="ARBA00004651"/>
    </source>
</evidence>
<feature type="non-terminal residue" evidence="8">
    <location>
        <position position="247"/>
    </location>
</feature>
<reference evidence="8" key="1">
    <citation type="journal article" date="2014" name="Front. Microbiol.">
        <title>High frequency of phylogenetically diverse reductive dehalogenase-homologous genes in deep subseafloor sedimentary metagenomes.</title>
        <authorList>
            <person name="Kawai M."/>
            <person name="Futagami T."/>
            <person name="Toyoda A."/>
            <person name="Takaki Y."/>
            <person name="Nishi S."/>
            <person name="Hori S."/>
            <person name="Arai W."/>
            <person name="Tsubouchi T."/>
            <person name="Morono Y."/>
            <person name="Uchiyama I."/>
            <person name="Ito T."/>
            <person name="Fujiyama A."/>
            <person name="Inagaki F."/>
            <person name="Takami H."/>
        </authorList>
    </citation>
    <scope>NUCLEOTIDE SEQUENCE</scope>
    <source>
        <strain evidence="8">Expedition CK06-06</strain>
    </source>
</reference>
<evidence type="ECO:0000313" key="8">
    <source>
        <dbReference type="EMBL" id="GAG35208.1"/>
    </source>
</evidence>
<dbReference type="PANTHER" id="PTHR30250">
    <property type="entry name" value="PST FAMILY PREDICTED COLANIC ACID TRANSPORTER"/>
    <property type="match status" value="1"/>
</dbReference>
<feature type="transmembrane region" description="Helical" evidence="7">
    <location>
        <begin position="100"/>
        <end position="119"/>
    </location>
</feature>
<feature type="non-terminal residue" evidence="8">
    <location>
        <position position="1"/>
    </location>
</feature>
<dbReference type="GO" id="GO:0005886">
    <property type="term" value="C:plasma membrane"/>
    <property type="evidence" value="ECO:0007669"/>
    <property type="project" value="UniProtKB-SubCell"/>
</dbReference>
<organism evidence="8">
    <name type="scientific">marine sediment metagenome</name>
    <dbReference type="NCBI Taxonomy" id="412755"/>
    <lineage>
        <taxon>unclassified sequences</taxon>
        <taxon>metagenomes</taxon>
        <taxon>ecological metagenomes</taxon>
    </lineage>
</organism>
<keyword evidence="3" id="KW-1003">Cell membrane</keyword>
<evidence type="ECO:0000256" key="2">
    <source>
        <dbReference type="ARBA" id="ARBA00007430"/>
    </source>
</evidence>
<keyword evidence="4 7" id="KW-0812">Transmembrane</keyword>
<comment type="similarity">
    <text evidence="2">Belongs to the polysaccharide synthase family.</text>
</comment>
<feature type="transmembrane region" description="Helical" evidence="7">
    <location>
        <begin position="72"/>
        <end position="94"/>
    </location>
</feature>
<dbReference type="PANTHER" id="PTHR30250:SF10">
    <property type="entry name" value="LIPOPOLYSACCHARIDE BIOSYNTHESIS PROTEIN WZXC"/>
    <property type="match status" value="1"/>
</dbReference>
<evidence type="ECO:0000256" key="5">
    <source>
        <dbReference type="ARBA" id="ARBA00022989"/>
    </source>
</evidence>
<sequence length="247" mass="27501">DVTEEDLCTCFWTMLMVNVVLFSVAFAGAPLFAAFFKEPRLIWVLRLTSVGFLISAFSSVQSTILAKRLQFGFQAIVDALATLIGSGLAIFFALVLELEYWSLVFSALIATFVASLIRIRYVRWRPRLRFSRASFRFQFRYGMNGLGESAVGYFHQNIDYLLVGRFLGAATLGLYEFAYRIPHLVYVRLARPVGGMVFPILSKVQTSDERLAAGYMKTATYIALIVFPMVGGLAILAGPAVAVLWGD</sequence>
<dbReference type="Pfam" id="PF13440">
    <property type="entry name" value="Polysacc_synt_3"/>
    <property type="match status" value="1"/>
</dbReference>
<comment type="caution">
    <text evidence="8">The sequence shown here is derived from an EMBL/GenBank/DDBJ whole genome shotgun (WGS) entry which is preliminary data.</text>
</comment>
<proteinExistence type="inferred from homology"/>
<evidence type="ECO:0008006" key="9">
    <source>
        <dbReference type="Google" id="ProtNLM"/>
    </source>
</evidence>
<evidence type="ECO:0000256" key="3">
    <source>
        <dbReference type="ARBA" id="ARBA00022475"/>
    </source>
</evidence>
<keyword evidence="6 7" id="KW-0472">Membrane</keyword>
<feature type="transmembrane region" description="Helical" evidence="7">
    <location>
        <begin position="12"/>
        <end position="35"/>
    </location>
</feature>
<feature type="transmembrane region" description="Helical" evidence="7">
    <location>
        <begin position="41"/>
        <end position="60"/>
    </location>
</feature>
<protein>
    <recommendedName>
        <fullName evidence="9">Polysaccharide biosynthesis protein C-terminal domain-containing protein</fullName>
    </recommendedName>
</protein>
<comment type="subcellular location">
    <subcellularLocation>
        <location evidence="1">Cell membrane</location>
        <topology evidence="1">Multi-pass membrane protein</topology>
    </subcellularLocation>
</comment>
<name>X0XEX0_9ZZZZ</name>